<evidence type="ECO:0000256" key="3">
    <source>
        <dbReference type="ARBA" id="ARBA00022989"/>
    </source>
</evidence>
<dbReference type="InterPro" id="IPR002035">
    <property type="entry name" value="VWF_A"/>
</dbReference>
<keyword evidence="2 6" id="KW-0812">Transmembrane</keyword>
<dbReference type="Proteomes" id="UP000031599">
    <property type="component" value="Unassembled WGS sequence"/>
</dbReference>
<name>A0A0C2DEM0_9BACT</name>
<dbReference type="InterPro" id="IPR036465">
    <property type="entry name" value="vWFA_dom_sf"/>
</dbReference>
<feature type="transmembrane region" description="Helical" evidence="6">
    <location>
        <begin position="39"/>
        <end position="58"/>
    </location>
</feature>
<dbReference type="RefSeq" id="WP_052547500.1">
    <property type="nucleotide sequence ID" value="NZ_JMCC02000015.1"/>
</dbReference>
<dbReference type="SUPFAM" id="SSF53300">
    <property type="entry name" value="vWA-like"/>
    <property type="match status" value="1"/>
</dbReference>
<evidence type="ECO:0000256" key="4">
    <source>
        <dbReference type="ARBA" id="ARBA00023136"/>
    </source>
</evidence>
<dbReference type="AlphaFoldDB" id="A0A0C2DEM0"/>
<dbReference type="EMBL" id="JMCC02000015">
    <property type="protein sequence ID" value="KIG18132.1"/>
    <property type="molecule type" value="Genomic_DNA"/>
</dbReference>
<accession>A0A0C2DEM0</accession>
<evidence type="ECO:0000259" key="7">
    <source>
        <dbReference type="PROSITE" id="PS50234"/>
    </source>
</evidence>
<evidence type="ECO:0000256" key="2">
    <source>
        <dbReference type="ARBA" id="ARBA00022692"/>
    </source>
</evidence>
<evidence type="ECO:0000256" key="5">
    <source>
        <dbReference type="SAM" id="Coils"/>
    </source>
</evidence>
<reference evidence="8 9" key="1">
    <citation type="submission" date="2014-12" db="EMBL/GenBank/DDBJ databases">
        <title>Genome assembly of Enhygromyxa salina DSM 15201.</title>
        <authorList>
            <person name="Sharma G."/>
            <person name="Subramanian S."/>
        </authorList>
    </citation>
    <scope>NUCLEOTIDE SEQUENCE [LARGE SCALE GENOMIC DNA]</scope>
    <source>
        <strain evidence="8 9">DSM 15201</strain>
    </source>
</reference>
<dbReference type="PANTHER" id="PTHR22550:SF5">
    <property type="entry name" value="LEUCINE ZIPPER PROTEIN 4"/>
    <property type="match status" value="1"/>
</dbReference>
<dbReference type="SMART" id="SM00327">
    <property type="entry name" value="VWA"/>
    <property type="match status" value="1"/>
</dbReference>
<dbReference type="Pfam" id="PF00092">
    <property type="entry name" value="VWA"/>
    <property type="match status" value="1"/>
</dbReference>
<dbReference type="PROSITE" id="PS50234">
    <property type="entry name" value="VWFA"/>
    <property type="match status" value="1"/>
</dbReference>
<organism evidence="8 9">
    <name type="scientific">Enhygromyxa salina</name>
    <dbReference type="NCBI Taxonomy" id="215803"/>
    <lineage>
        <taxon>Bacteria</taxon>
        <taxon>Pseudomonadati</taxon>
        <taxon>Myxococcota</taxon>
        <taxon>Polyangia</taxon>
        <taxon>Nannocystales</taxon>
        <taxon>Nannocystaceae</taxon>
        <taxon>Enhygromyxa</taxon>
    </lineage>
</organism>
<dbReference type="PANTHER" id="PTHR22550">
    <property type="entry name" value="SPORE GERMINATION PROTEIN"/>
    <property type="match status" value="1"/>
</dbReference>
<evidence type="ECO:0000256" key="1">
    <source>
        <dbReference type="ARBA" id="ARBA00022475"/>
    </source>
</evidence>
<evidence type="ECO:0000256" key="6">
    <source>
        <dbReference type="SAM" id="Phobius"/>
    </source>
</evidence>
<keyword evidence="1" id="KW-1003">Cell membrane</keyword>
<comment type="caution">
    <text evidence="8">The sequence shown here is derived from an EMBL/GenBank/DDBJ whole genome shotgun (WGS) entry which is preliminary data.</text>
</comment>
<keyword evidence="4 6" id="KW-0472">Membrane</keyword>
<keyword evidence="3 6" id="KW-1133">Transmembrane helix</keyword>
<feature type="domain" description="VWFA" evidence="7">
    <location>
        <begin position="120"/>
        <end position="302"/>
    </location>
</feature>
<dbReference type="InterPro" id="IPR050768">
    <property type="entry name" value="UPF0353/GerABKA_families"/>
</dbReference>
<protein>
    <submittedName>
        <fullName evidence="8">BatA protein</fullName>
    </submittedName>
</protein>
<sequence length="343" mass="37236">MSWYLRTLAFGVVAAAISLGLIAARLGEGVRHVIFGQPLWLLLLLVPLVAMALRAWLAPRPATMHFTRKRSLDRIGRGFATYLADLPDGLRLGAVFLLVVACARPQSTRLSERIEHEGIDIAIALDLSESMKNDDLRPDRLTAAKLVIDDFVARRRDDRVALVVFGSNASTIAPLTMDHGVLRNLIAQLRLGVIDGTQTAIGAGLGVALNRLEDSPAASKIIVLLTDGVHNADGIDPDSVAQKAAERGVIIYTVLMGRQASGAASIDPGQLERLASATGGYAYLAEDVGELQTSFQDLLNKLERSEIEGEQIRAELFGWLLWPVLLLLGLDIGLRTTRLRRFP</sequence>
<evidence type="ECO:0000313" key="9">
    <source>
        <dbReference type="Proteomes" id="UP000031599"/>
    </source>
</evidence>
<keyword evidence="5" id="KW-0175">Coiled coil</keyword>
<feature type="coiled-coil region" evidence="5">
    <location>
        <begin position="288"/>
        <end position="315"/>
    </location>
</feature>
<evidence type="ECO:0000313" key="8">
    <source>
        <dbReference type="EMBL" id="KIG18132.1"/>
    </source>
</evidence>
<proteinExistence type="predicted"/>
<dbReference type="Gene3D" id="3.40.50.410">
    <property type="entry name" value="von Willebrand factor, type A domain"/>
    <property type="match status" value="1"/>
</dbReference>
<gene>
    <name evidence="8" type="ORF">DB30_02019</name>
</gene>